<sequence>MTDAIASTTAVKPATPAANPEQEKLKKAAKAFEAIFVRQMIGSMRTASLGDGIMDSDSSQQFRDMSDAKMADQIAEKGGLHIADMLIKQYGARVSGTATADKGGVK</sequence>
<keyword evidence="3" id="KW-0969">Cilium</keyword>
<accession>A0ABX0TZD0</accession>
<evidence type="ECO:0000313" key="3">
    <source>
        <dbReference type="EMBL" id="NIJ08996.1"/>
    </source>
</evidence>
<dbReference type="PRINTS" id="PR01002">
    <property type="entry name" value="FLGFLGJ"/>
</dbReference>
<proteinExistence type="predicted"/>
<evidence type="ECO:0000256" key="1">
    <source>
        <dbReference type="SAM" id="MobiDB-lite"/>
    </source>
</evidence>
<reference evidence="3 4" key="1">
    <citation type="submission" date="2020-03" db="EMBL/GenBank/DDBJ databases">
        <title>Genomic Encyclopedia of Type Strains, Phase III (KMG-III): the genomes of soil and plant-associated and newly described type strains.</title>
        <authorList>
            <person name="Whitman W."/>
        </authorList>
    </citation>
    <scope>NUCLEOTIDE SEQUENCE [LARGE SCALE GENOMIC DNA]</scope>
    <source>
        <strain evidence="3 4">CECT 8804</strain>
    </source>
</reference>
<evidence type="ECO:0000313" key="4">
    <source>
        <dbReference type="Proteomes" id="UP000727456"/>
    </source>
</evidence>
<dbReference type="EMBL" id="JAAOZC010000007">
    <property type="protein sequence ID" value="NIJ08996.1"/>
    <property type="molecule type" value="Genomic_DNA"/>
</dbReference>
<keyword evidence="4" id="KW-1185">Reference proteome</keyword>
<evidence type="ECO:0000259" key="2">
    <source>
        <dbReference type="Pfam" id="PF10135"/>
    </source>
</evidence>
<feature type="domain" description="Flagellar protein FlgJ N-terminal" evidence="2">
    <location>
        <begin position="43"/>
        <end position="89"/>
    </location>
</feature>
<dbReference type="Pfam" id="PF10135">
    <property type="entry name" value="Rod-binding"/>
    <property type="match status" value="1"/>
</dbReference>
<dbReference type="Proteomes" id="UP000727456">
    <property type="component" value="Unassembled WGS sequence"/>
</dbReference>
<comment type="caution">
    <text evidence="3">The sequence shown here is derived from an EMBL/GenBank/DDBJ whole genome shotgun (WGS) entry which is preliminary data.</text>
</comment>
<gene>
    <name evidence="3" type="ORF">FHS31_002626</name>
</gene>
<protein>
    <submittedName>
        <fullName evidence="3">Flagellar protein FlgJ</fullName>
    </submittedName>
</protein>
<keyword evidence="3" id="KW-0282">Flagellum</keyword>
<feature type="compositionally biased region" description="Polar residues" evidence="1">
    <location>
        <begin position="1"/>
        <end position="10"/>
    </location>
</feature>
<name>A0ABX0TZD0_9SPHN</name>
<feature type="region of interest" description="Disordered" evidence="1">
    <location>
        <begin position="1"/>
        <end position="23"/>
    </location>
</feature>
<keyword evidence="3" id="KW-0966">Cell projection</keyword>
<dbReference type="InterPro" id="IPR019301">
    <property type="entry name" value="Flagellar_prot_FlgJ_N"/>
</dbReference>
<dbReference type="RefSeq" id="WP_341786357.1">
    <property type="nucleotide sequence ID" value="NZ_JAAOZC010000007.1"/>
</dbReference>
<organism evidence="3 4">
    <name type="scientific">Sphingomonas vulcanisoli</name>
    <dbReference type="NCBI Taxonomy" id="1658060"/>
    <lineage>
        <taxon>Bacteria</taxon>
        <taxon>Pseudomonadati</taxon>
        <taxon>Pseudomonadota</taxon>
        <taxon>Alphaproteobacteria</taxon>
        <taxon>Sphingomonadales</taxon>
        <taxon>Sphingomonadaceae</taxon>
        <taxon>Sphingomonas</taxon>
    </lineage>
</organism>